<keyword evidence="1" id="KW-0732">Signal</keyword>
<proteinExistence type="predicted"/>
<evidence type="ECO:0008006" key="4">
    <source>
        <dbReference type="Google" id="ProtNLM"/>
    </source>
</evidence>
<sequence>MSISYILRFSKALPVIICLLFTMSAHAQLSAAVHYRPTRPDTSDININDLSLKSANKATTAAANESNSNTVKINFIENLETHLSNRQERKLLMGYLKELSADNSEITYNQSKVKLYYRLANVFARLRLYPLAMKCFFKTIKQNKVPGDEPSTSSAIDSLTADSAAQQKLDKSGYLAINSSDDSLFVNNPRPTDLNDKTEKKSKAITYDRITGTFNDGKKAAAYALLFHVKQPVPGKPKVFKLANTGHTFITLIKYNTDSSSVSVSFGFYPQKDNLIFSATPWNPTCSGTFKNDNDHNWDEVLGRFISKRRFDRIMKLIKDYDGLDYHLSKNNCTDFALKAASFAGFGVTETKGSWPLGHGNNPGTTGQGILSGAVSGINGTRDIFVDYDKSLLKNN</sequence>
<name>A0ABP7QBC7_9SPHI</name>
<accession>A0ABP7QBC7</accession>
<protein>
    <recommendedName>
        <fullName evidence="4">DUF4105 domain-containing protein</fullName>
    </recommendedName>
</protein>
<keyword evidence="3" id="KW-1185">Reference proteome</keyword>
<gene>
    <name evidence="2" type="ORF">GCM10022210_33560</name>
</gene>
<feature type="chain" id="PRO_5045983577" description="DUF4105 domain-containing protein" evidence="1">
    <location>
        <begin position="28"/>
        <end position="396"/>
    </location>
</feature>
<feature type="signal peptide" evidence="1">
    <location>
        <begin position="1"/>
        <end position="27"/>
    </location>
</feature>
<comment type="caution">
    <text evidence="2">The sequence shown here is derived from an EMBL/GenBank/DDBJ whole genome shotgun (WGS) entry which is preliminary data.</text>
</comment>
<dbReference type="RefSeq" id="WP_259088202.1">
    <property type="nucleotide sequence ID" value="NZ_BAAAZC010000025.1"/>
</dbReference>
<reference evidence="3" key="1">
    <citation type="journal article" date="2019" name="Int. J. Syst. Evol. Microbiol.">
        <title>The Global Catalogue of Microorganisms (GCM) 10K type strain sequencing project: providing services to taxonomists for standard genome sequencing and annotation.</title>
        <authorList>
            <consortium name="The Broad Institute Genomics Platform"/>
            <consortium name="The Broad Institute Genome Sequencing Center for Infectious Disease"/>
            <person name="Wu L."/>
            <person name="Ma J."/>
        </authorList>
    </citation>
    <scope>NUCLEOTIDE SEQUENCE [LARGE SCALE GENOMIC DNA]</scope>
    <source>
        <strain evidence="3">JCM 16601</strain>
    </source>
</reference>
<evidence type="ECO:0000256" key="1">
    <source>
        <dbReference type="SAM" id="SignalP"/>
    </source>
</evidence>
<evidence type="ECO:0000313" key="2">
    <source>
        <dbReference type="EMBL" id="GAA3979730.1"/>
    </source>
</evidence>
<organism evidence="2 3">
    <name type="scientific">Mucilaginibacter dorajii</name>
    <dbReference type="NCBI Taxonomy" id="692994"/>
    <lineage>
        <taxon>Bacteria</taxon>
        <taxon>Pseudomonadati</taxon>
        <taxon>Bacteroidota</taxon>
        <taxon>Sphingobacteriia</taxon>
        <taxon>Sphingobacteriales</taxon>
        <taxon>Sphingobacteriaceae</taxon>
        <taxon>Mucilaginibacter</taxon>
    </lineage>
</organism>
<dbReference type="Proteomes" id="UP001500742">
    <property type="component" value="Unassembled WGS sequence"/>
</dbReference>
<dbReference type="EMBL" id="BAAAZC010000025">
    <property type="protein sequence ID" value="GAA3979730.1"/>
    <property type="molecule type" value="Genomic_DNA"/>
</dbReference>
<evidence type="ECO:0000313" key="3">
    <source>
        <dbReference type="Proteomes" id="UP001500742"/>
    </source>
</evidence>